<dbReference type="InterPro" id="IPR029058">
    <property type="entry name" value="AB_hydrolase_fold"/>
</dbReference>
<dbReference type="Gene3D" id="3.40.366.10">
    <property type="entry name" value="Malonyl-Coenzyme A Acyl Carrier Protein, domain 2"/>
    <property type="match status" value="1"/>
</dbReference>
<dbReference type="Gene3D" id="3.40.50.1820">
    <property type="entry name" value="alpha/beta hydrolase"/>
    <property type="match status" value="1"/>
</dbReference>
<dbReference type="GO" id="GO:0031177">
    <property type="term" value="F:phosphopantetheine binding"/>
    <property type="evidence" value="ECO:0007669"/>
    <property type="project" value="InterPro"/>
</dbReference>
<dbReference type="InterPro" id="IPR006162">
    <property type="entry name" value="Ppantetheine_attach_site"/>
</dbReference>
<evidence type="ECO:0000256" key="3">
    <source>
        <dbReference type="ARBA" id="ARBA00022450"/>
    </source>
</evidence>
<evidence type="ECO:0000256" key="2">
    <source>
        <dbReference type="ARBA" id="ARBA00004792"/>
    </source>
</evidence>
<dbReference type="SUPFAM" id="SSF55048">
    <property type="entry name" value="Probable ACP-binding domain of malonyl-CoA ACP transacylase"/>
    <property type="match status" value="1"/>
</dbReference>
<dbReference type="PROSITE" id="PS00012">
    <property type="entry name" value="PHOSPHOPANTETHEINE"/>
    <property type="match status" value="1"/>
</dbReference>
<keyword evidence="3" id="KW-0596">Phosphopantetheine</keyword>
<dbReference type="InterPro" id="IPR036736">
    <property type="entry name" value="ACP-like_sf"/>
</dbReference>
<dbReference type="InterPro" id="IPR042104">
    <property type="entry name" value="PKS_dehydratase_sf"/>
</dbReference>
<dbReference type="Gene3D" id="3.40.47.10">
    <property type="match status" value="1"/>
</dbReference>
<protein>
    <submittedName>
        <fullName evidence="13">Herd</fullName>
    </submittedName>
</protein>
<feature type="active site" description="Proton acceptor; for dehydratase activity" evidence="9">
    <location>
        <position position="961"/>
    </location>
</feature>
<dbReference type="InterPro" id="IPR032821">
    <property type="entry name" value="PKS_assoc"/>
</dbReference>
<dbReference type="SMART" id="SM01294">
    <property type="entry name" value="PKS_PP_betabranch"/>
    <property type="match status" value="1"/>
</dbReference>
<dbReference type="Pfam" id="PF00550">
    <property type="entry name" value="PP-binding"/>
    <property type="match status" value="1"/>
</dbReference>
<dbReference type="Gene3D" id="3.10.129.110">
    <property type="entry name" value="Polyketide synthase dehydratase"/>
    <property type="match status" value="1"/>
</dbReference>
<dbReference type="InterPro" id="IPR036291">
    <property type="entry name" value="NAD(P)-bd_dom_sf"/>
</dbReference>
<dbReference type="Gene3D" id="3.30.70.3290">
    <property type="match status" value="1"/>
</dbReference>
<dbReference type="SUPFAM" id="SSF52151">
    <property type="entry name" value="FabD/lysophospholipase-like"/>
    <property type="match status" value="1"/>
</dbReference>
<dbReference type="InterPro" id="IPR049552">
    <property type="entry name" value="PKS_DH_N"/>
</dbReference>
<dbReference type="InterPro" id="IPR049551">
    <property type="entry name" value="PKS_DH_C"/>
</dbReference>
<keyword evidence="6" id="KW-0045">Antibiotic biosynthesis</keyword>
<evidence type="ECO:0000256" key="5">
    <source>
        <dbReference type="ARBA" id="ARBA00022679"/>
    </source>
</evidence>
<comment type="cofactor">
    <cofactor evidence="1">
        <name>pantetheine 4'-phosphate</name>
        <dbReference type="ChEBI" id="CHEBI:47942"/>
    </cofactor>
</comment>
<dbReference type="InterPro" id="IPR049900">
    <property type="entry name" value="PKS_mFAS_DH"/>
</dbReference>
<dbReference type="SMART" id="SM00823">
    <property type="entry name" value="PKS_PP"/>
    <property type="match status" value="1"/>
</dbReference>
<dbReference type="InterPro" id="IPR020841">
    <property type="entry name" value="PKS_Beta-ketoAc_synthase_dom"/>
</dbReference>
<dbReference type="Pfam" id="PF08659">
    <property type="entry name" value="KR"/>
    <property type="match status" value="1"/>
</dbReference>
<dbReference type="PROSITE" id="PS52019">
    <property type="entry name" value="PKS_MFAS_DH"/>
    <property type="match status" value="1"/>
</dbReference>
<dbReference type="SUPFAM" id="SSF53474">
    <property type="entry name" value="alpha/beta-Hydrolases"/>
    <property type="match status" value="1"/>
</dbReference>
<dbReference type="SUPFAM" id="SSF51735">
    <property type="entry name" value="NAD(P)-binding Rossmann-fold domains"/>
    <property type="match status" value="2"/>
</dbReference>
<dbReference type="GO" id="GO:0033068">
    <property type="term" value="P:macrolide biosynthetic process"/>
    <property type="evidence" value="ECO:0007669"/>
    <property type="project" value="UniProtKB-ARBA"/>
</dbReference>
<dbReference type="InterPro" id="IPR014031">
    <property type="entry name" value="Ketoacyl_synth_C"/>
</dbReference>
<dbReference type="EMBL" id="JN671974">
    <property type="protein sequence ID" value="AEZ64503.1"/>
    <property type="molecule type" value="Genomic_DNA"/>
</dbReference>
<dbReference type="Gene3D" id="3.40.50.720">
    <property type="entry name" value="NAD(P)-binding Rossmann-like Domain"/>
    <property type="match status" value="1"/>
</dbReference>
<evidence type="ECO:0000256" key="7">
    <source>
        <dbReference type="ARBA" id="ARBA00023268"/>
    </source>
</evidence>
<evidence type="ECO:0000256" key="8">
    <source>
        <dbReference type="ARBA" id="ARBA00023315"/>
    </source>
</evidence>
<dbReference type="Pfam" id="PF00975">
    <property type="entry name" value="Thioesterase"/>
    <property type="match status" value="1"/>
</dbReference>
<feature type="region of interest" description="C-terminal hotdog fold" evidence="9">
    <location>
        <begin position="1064"/>
        <end position="1205"/>
    </location>
</feature>
<proteinExistence type="predicted"/>
<dbReference type="GO" id="GO:0004315">
    <property type="term" value="F:3-oxoacyl-[acyl-carrier-protein] synthase activity"/>
    <property type="evidence" value="ECO:0007669"/>
    <property type="project" value="InterPro"/>
</dbReference>
<dbReference type="InterPro" id="IPR014043">
    <property type="entry name" value="Acyl_transferase_dom"/>
</dbReference>
<dbReference type="PROSITE" id="PS50075">
    <property type="entry name" value="CARRIER"/>
    <property type="match status" value="1"/>
</dbReference>
<dbReference type="SMART" id="SM00825">
    <property type="entry name" value="PKS_KS"/>
    <property type="match status" value="1"/>
</dbReference>
<reference evidence="13" key="1">
    <citation type="journal article" date="2012" name="Appl. Environ. Microbiol.">
        <title>Identification of the Herboxidiene Biosynthetic Gene Cluster in Streptomyces chromofuscus ATCC 49982.</title>
        <authorList>
            <person name="Shao L."/>
            <person name="Zi J."/>
            <person name="Zeng J."/>
            <person name="Zhan J."/>
        </authorList>
    </citation>
    <scope>NUCLEOTIDE SEQUENCE</scope>
    <source>
        <strain evidence="13">A7847</strain>
    </source>
</reference>
<dbReference type="Pfam" id="PF22953">
    <property type="entry name" value="SpnB_Rossmann"/>
    <property type="match status" value="1"/>
</dbReference>
<comment type="pathway">
    <text evidence="2">Antibiotic biosynthesis.</text>
</comment>
<dbReference type="SMART" id="SM00824">
    <property type="entry name" value="PKS_TE"/>
    <property type="match status" value="1"/>
</dbReference>
<dbReference type="InterPro" id="IPR015083">
    <property type="entry name" value="NorB/c/GfsB-D-like_docking"/>
</dbReference>
<keyword evidence="7" id="KW-0511">Multifunctional enzyme</keyword>
<dbReference type="SMART" id="SM00822">
    <property type="entry name" value="PKS_KR"/>
    <property type="match status" value="1"/>
</dbReference>
<sequence>MTGTGAPTGTEQRIVDALRASLKANERLRRQNDELTAASAEPLAIVGMSCRFPGGVATPDALWELISDGRDALTPFPADRDWDLAALYDPDPDRAGTSYVRVGGFLHDAAEFDGAFFGISPREAAAMDPQQRLSLETAWEVFEHAGIDPATLRSSRTGVFVGAADQGYGTRLRPPPEDLEGYLLTGSAASVISGRIAYTLGLEGPALTVDTACSSSLVALHLAGQALRRGECSLALAGGVSVMVTPGTFVEFSRQRGLAADGRCKSFAAAADGTGWGEGAVMVLLERLSDAERSGHPVLAVVRGSAVNQDGASSGLTAPNGPAQQRVIREALGAARLTPADVDAVEAHGTGTALGDPIEAQALLATYGQDRERPLWLGSVKSNIGHTQAASGLAGVVKTVLALRHGVLPRTLHVDAPTPRVDWDAGAVSLLTEARPWVRHGRPRRAGVSSFGVSGTNAHVVLEEAPVAPAVPETAVPRPGVLPWVLSARSEEALRAQAARLAAHLTTRSGDSLADIGFSLATTRSAFPHRAAVVAADRETFLRGLDALATGAPGPVRGTARPHPRTAWLFSGQGAQRPGMGRDLADAFPAFADALDEACAQLDPRLPRPLREVMFAAEGTPEAALLDRTEFTQPALFAFEVALFRLFTSWGLAPDLLLGHSIGEIAAAHAAGVLSLPDACALVAARGRLMQALPEGGAVVSVRAEEDEVAASLAGRTGRLGVAAVNGPASTVIAGDEEAVMEAARYWEARGRRTRRLRVSHAFHSPLMEPMLAELRTVVAGLTFSAPRIPVVSTLTGEPATPLDEPEYWVRQVREPVRFRDGVRALERLGARTYLEIGPDAVLTPMAETCLTGPAALVAAVRRTGGGPLGAHTALAGLFADGAPVDWPAVFPGAGRVDLPTYAFRRRRFWASAGPSADVGAAGLTPAGHPLLGATLEPAAGGGPVFTGRLSLRSHPWLAYHAVGGTVLFPGTGFLELAFHAGAYVGCGRVDELLVEAPLVLGAEGAARVQVTVGEPGEHGTRTVSVHARPDGADLPWTLHASGVLAPDTEPAGFDLTAWPPDGATPLEVDGLYASVADLGYDYGSAFQGVRRAWRRGAETFAEVRLPGEQREAAGAFGVHPALLDASLHVLGLSAGDEDRGAATHRLVFSWNGVRLHGSGPAELRVRMTSTGPDSVALDAADATGHPVVSIGSLALRSVAADRLRAATGAVRDALFRITLAELPPAGEEFRALRLVALEDEDGTAYGAPGTASYAGLEALTKAIDDGLRVPDAVVVPCLSGRDAHGATHRALDLVREWLADDRFAPSRLVFLTSGAVGEGVTDLVHAPLWGLVRSAASEHPDRFALVDLDDPADRHRTLPAALAHGETEVIFRAGTPYAPRLARLAASGRTVTTDPAGTVLVTGATGSLGGLVARHLVRAHGVRRLLLLSRSGAAAEGADHLLADLRELGAEAEFAACDTADRAALADVLGRVPADRPLTAVVHTAGVLDDSVVTELTPGRLDRVLRPKVDGALNLHELTAGADLTAFVLFSSVAGIVGTPGQANYAAANAFLDALAGHRRAAGLPATSLAWGLWAPGGGMTGTLDDSDRARIARSGMRALSAEDGLALFDLGWAQDEAVVVPAAFDLAGLRGRARTGGVPAPLRALVPPPPRRAGTPADAPSLARRLAGLPEDGRDGAVLELVRGLAAEVLGHGSPEAVGPEQDFIEMGFDSLTTVELRNCLAEAVGSPLPATLLFECPTPRALAARLRSVVAVPEQTAGPRPSAESGAGLSALFRAACDDGRFEAFVHLLGDAASFRPTFTDGTGPAPRPLRLATGEETPGLFCFPSFLAIAGPQQYARFAAAFRGVREVTVLPEPGFTDGGPLPADVGALVALHAETVRRHAGPTPYALLGHSSGAMIAYAVAARLEELGAPPRAVVLLDVVPTDVHALPGFQSDLAAGLRERDGDAASLDDQRLTAMGGYVRAFATWEPAEISVPTLLVRAGENHWSSAWPHPHTAVDAPGDHFTMLEAHAGETARLVQEWLSGLS</sequence>
<dbReference type="PANTHER" id="PTHR43775:SF51">
    <property type="entry name" value="INACTIVE PHENOLPHTHIOCEROL SYNTHESIS POLYKETIDE SYNTHASE TYPE I PKS1-RELATED"/>
    <property type="match status" value="1"/>
</dbReference>
<dbReference type="InterPro" id="IPR020806">
    <property type="entry name" value="PKS_PP-bd"/>
</dbReference>
<dbReference type="Pfam" id="PF16197">
    <property type="entry name" value="KAsynt_C_assoc"/>
    <property type="match status" value="1"/>
</dbReference>
<dbReference type="FunFam" id="3.40.366.10:FF:000002">
    <property type="entry name" value="Probable polyketide synthase 2"/>
    <property type="match status" value="1"/>
</dbReference>
<name>H6UNZ6_STRCW</name>
<evidence type="ECO:0000256" key="6">
    <source>
        <dbReference type="ARBA" id="ARBA00023194"/>
    </source>
</evidence>
<gene>
    <name evidence="13" type="primary">herD</name>
</gene>
<dbReference type="Pfam" id="PF00109">
    <property type="entry name" value="ketoacyl-synt"/>
    <property type="match status" value="1"/>
</dbReference>
<keyword evidence="4" id="KW-0597">Phosphoprotein</keyword>
<dbReference type="GO" id="GO:0006633">
    <property type="term" value="P:fatty acid biosynthetic process"/>
    <property type="evidence" value="ECO:0007669"/>
    <property type="project" value="InterPro"/>
</dbReference>
<dbReference type="InterPro" id="IPR018201">
    <property type="entry name" value="Ketoacyl_synth_AS"/>
</dbReference>
<feature type="region of interest" description="N-terminal hotdog fold" evidence="9">
    <location>
        <begin position="929"/>
        <end position="1052"/>
    </location>
</feature>
<dbReference type="InterPro" id="IPR055123">
    <property type="entry name" value="SpnB-like_Rossmann"/>
</dbReference>
<dbReference type="InterPro" id="IPR001227">
    <property type="entry name" value="Ac_transferase_dom_sf"/>
</dbReference>
<dbReference type="Pfam" id="PF08990">
    <property type="entry name" value="Docking"/>
    <property type="match status" value="1"/>
</dbReference>
<dbReference type="GO" id="GO:0004312">
    <property type="term" value="F:fatty acid synthase activity"/>
    <property type="evidence" value="ECO:0007669"/>
    <property type="project" value="TreeGrafter"/>
</dbReference>
<dbReference type="CDD" id="cd00833">
    <property type="entry name" value="PKS"/>
    <property type="match status" value="1"/>
</dbReference>
<dbReference type="PROSITE" id="PS00606">
    <property type="entry name" value="KS3_1"/>
    <property type="match status" value="1"/>
</dbReference>
<dbReference type="Pfam" id="PF14765">
    <property type="entry name" value="PS-DH"/>
    <property type="match status" value="1"/>
</dbReference>
<dbReference type="PANTHER" id="PTHR43775">
    <property type="entry name" value="FATTY ACID SYNTHASE"/>
    <property type="match status" value="1"/>
</dbReference>
<dbReference type="SUPFAM" id="SSF53901">
    <property type="entry name" value="Thiolase-like"/>
    <property type="match status" value="1"/>
</dbReference>
<evidence type="ECO:0000313" key="13">
    <source>
        <dbReference type="EMBL" id="AEZ64503.1"/>
    </source>
</evidence>
<dbReference type="InterPro" id="IPR016035">
    <property type="entry name" value="Acyl_Trfase/lysoPLipase"/>
</dbReference>
<feature type="domain" description="Ketosynthase family 3 (KS3)" evidence="11">
    <location>
        <begin position="40"/>
        <end position="464"/>
    </location>
</feature>
<dbReference type="CDD" id="cd08956">
    <property type="entry name" value="KR_3_FAS_SDR_x"/>
    <property type="match status" value="1"/>
</dbReference>
<evidence type="ECO:0000256" key="9">
    <source>
        <dbReference type="PROSITE-ProRule" id="PRU01363"/>
    </source>
</evidence>
<dbReference type="InterPro" id="IPR014030">
    <property type="entry name" value="Ketoacyl_synth_N"/>
</dbReference>
<evidence type="ECO:0000256" key="1">
    <source>
        <dbReference type="ARBA" id="ARBA00001957"/>
    </source>
</evidence>
<dbReference type="PROSITE" id="PS52004">
    <property type="entry name" value="KS3_2"/>
    <property type="match status" value="1"/>
</dbReference>
<organism evidence="13">
    <name type="scientific">Streptomyces chromofuscus</name>
    <dbReference type="NCBI Taxonomy" id="42881"/>
    <lineage>
        <taxon>Bacteria</taxon>
        <taxon>Bacillati</taxon>
        <taxon>Actinomycetota</taxon>
        <taxon>Actinomycetes</taxon>
        <taxon>Kitasatosporales</taxon>
        <taxon>Streptomycetaceae</taxon>
        <taxon>Streptomyces</taxon>
    </lineage>
</organism>
<dbReference type="SMART" id="SM00827">
    <property type="entry name" value="PKS_AT"/>
    <property type="match status" value="1"/>
</dbReference>
<dbReference type="InterPro" id="IPR020807">
    <property type="entry name" value="PKS_DH"/>
</dbReference>
<dbReference type="InterPro" id="IPR016039">
    <property type="entry name" value="Thiolase-like"/>
</dbReference>
<evidence type="ECO:0000259" key="12">
    <source>
        <dbReference type="PROSITE" id="PS52019"/>
    </source>
</evidence>
<dbReference type="InterPro" id="IPR013968">
    <property type="entry name" value="PKS_KR"/>
</dbReference>
<dbReference type="InterPro" id="IPR057326">
    <property type="entry name" value="KR_dom"/>
</dbReference>
<dbReference type="FunFam" id="3.40.47.10:FF:000019">
    <property type="entry name" value="Polyketide synthase type I"/>
    <property type="match status" value="1"/>
</dbReference>
<feature type="active site" description="Proton donor; for dehydratase activity" evidence="9">
    <location>
        <position position="1125"/>
    </location>
</feature>
<keyword evidence="8" id="KW-0012">Acyltransferase</keyword>
<evidence type="ECO:0000259" key="10">
    <source>
        <dbReference type="PROSITE" id="PS50075"/>
    </source>
</evidence>
<accession>H6UNZ6</accession>
<feature type="domain" description="Carrier" evidence="10">
    <location>
        <begin position="1678"/>
        <end position="1753"/>
    </location>
</feature>
<dbReference type="Pfam" id="PF02801">
    <property type="entry name" value="Ketoacyl-synt_C"/>
    <property type="match status" value="1"/>
</dbReference>
<dbReference type="InterPro" id="IPR050091">
    <property type="entry name" value="PKS_NRPS_Biosynth_Enz"/>
</dbReference>
<dbReference type="Pfam" id="PF00698">
    <property type="entry name" value="Acyl_transf_1"/>
    <property type="match status" value="1"/>
</dbReference>
<evidence type="ECO:0000259" key="11">
    <source>
        <dbReference type="PROSITE" id="PS52004"/>
    </source>
</evidence>
<dbReference type="InterPro" id="IPR020802">
    <property type="entry name" value="TesA-like"/>
</dbReference>
<evidence type="ECO:0000256" key="4">
    <source>
        <dbReference type="ARBA" id="ARBA00022553"/>
    </source>
</evidence>
<dbReference type="Pfam" id="PF21089">
    <property type="entry name" value="PKS_DH_N"/>
    <property type="match status" value="1"/>
</dbReference>
<feature type="domain" description="PKS/mFAS DH" evidence="12">
    <location>
        <begin position="929"/>
        <end position="1205"/>
    </location>
</feature>
<dbReference type="InterPro" id="IPR001031">
    <property type="entry name" value="Thioesterase"/>
</dbReference>
<dbReference type="InterPro" id="IPR009081">
    <property type="entry name" value="PP-bd_ACP"/>
</dbReference>
<dbReference type="SMART" id="SM00826">
    <property type="entry name" value="PKS_DH"/>
    <property type="match status" value="1"/>
</dbReference>
<dbReference type="InterPro" id="IPR016036">
    <property type="entry name" value="Malonyl_transacylase_ACP-bd"/>
</dbReference>
<keyword evidence="5" id="KW-0808">Transferase</keyword>
<dbReference type="Gene3D" id="1.10.1200.10">
    <property type="entry name" value="ACP-like"/>
    <property type="match status" value="1"/>
</dbReference>